<keyword evidence="1" id="KW-0732">Signal</keyword>
<dbReference type="GO" id="GO:0005576">
    <property type="term" value="C:extracellular region"/>
    <property type="evidence" value="ECO:0007669"/>
    <property type="project" value="TreeGrafter"/>
</dbReference>
<dbReference type="OrthoDB" id="2422134at2759"/>
<dbReference type="Pfam" id="PF12296">
    <property type="entry name" value="HsbA"/>
    <property type="match status" value="1"/>
</dbReference>
<sequence length="170" mass="17477">MLLSKIFALVSLASTALASGDTITAAMGTISSTTTELETTVSGWNGKPLGTLPIIIKSTKLLIDIKSGTTTAEDSAVLSLGEALQVAQATNSLAAVVEPALDTIVAAKPKFDALLLGPIILLNLELQKKATEDFSSAVVEKVPEALQAVAEALVQPILDAFDAAIDAYAL</sequence>
<feature type="signal peptide" evidence="1">
    <location>
        <begin position="1"/>
        <end position="18"/>
    </location>
</feature>
<evidence type="ECO:0000256" key="1">
    <source>
        <dbReference type="SAM" id="SignalP"/>
    </source>
</evidence>
<dbReference type="Gene3D" id="1.20.1280.140">
    <property type="match status" value="1"/>
</dbReference>
<reference evidence="2" key="1">
    <citation type="submission" date="2020-03" db="EMBL/GenBank/DDBJ databases">
        <title>Draft Genome Sequence of Cylindrodendrum hubeiense.</title>
        <authorList>
            <person name="Buettner E."/>
            <person name="Kellner H."/>
        </authorList>
    </citation>
    <scope>NUCLEOTIDE SEQUENCE</scope>
    <source>
        <strain evidence="2">IHI 201604</strain>
    </source>
</reference>
<proteinExistence type="predicted"/>
<evidence type="ECO:0008006" key="4">
    <source>
        <dbReference type="Google" id="ProtNLM"/>
    </source>
</evidence>
<organism evidence="2 3">
    <name type="scientific">Cylindrodendrum hubeiense</name>
    <dbReference type="NCBI Taxonomy" id="595255"/>
    <lineage>
        <taxon>Eukaryota</taxon>
        <taxon>Fungi</taxon>
        <taxon>Dikarya</taxon>
        <taxon>Ascomycota</taxon>
        <taxon>Pezizomycotina</taxon>
        <taxon>Sordariomycetes</taxon>
        <taxon>Hypocreomycetidae</taxon>
        <taxon>Hypocreales</taxon>
        <taxon>Nectriaceae</taxon>
        <taxon>Cylindrodendrum</taxon>
    </lineage>
</organism>
<protein>
    <recommendedName>
        <fullName evidence="4">Antigenic cell wall galactomannoprotein</fullName>
    </recommendedName>
</protein>
<dbReference type="Proteomes" id="UP000722485">
    <property type="component" value="Unassembled WGS sequence"/>
</dbReference>
<dbReference type="PANTHER" id="PTHR38123:SF1">
    <property type="entry name" value="HYDROPHOBIC SURFACE BINDING PROTEIN"/>
    <property type="match status" value="1"/>
</dbReference>
<dbReference type="AlphaFoldDB" id="A0A9P5LDS8"/>
<gene>
    <name evidence="2" type="ORF">G7Z17_g8985</name>
</gene>
<accession>A0A9P5LDS8</accession>
<dbReference type="PANTHER" id="PTHR38123">
    <property type="entry name" value="CELL WALL SERINE-THREONINE-RICH GALACTOMANNOPROTEIN MP1 (AFU_ORTHOLOGUE AFUA_4G03240)"/>
    <property type="match status" value="1"/>
</dbReference>
<comment type="caution">
    <text evidence="2">The sequence shown here is derived from an EMBL/GenBank/DDBJ whole genome shotgun (WGS) entry which is preliminary data.</text>
</comment>
<dbReference type="InterPro" id="IPR021054">
    <property type="entry name" value="Cell_wall_mannoprotein_1"/>
</dbReference>
<feature type="chain" id="PRO_5040119289" description="Antigenic cell wall galactomannoprotein" evidence="1">
    <location>
        <begin position="19"/>
        <end position="170"/>
    </location>
</feature>
<evidence type="ECO:0000313" key="3">
    <source>
        <dbReference type="Proteomes" id="UP000722485"/>
    </source>
</evidence>
<dbReference type="EMBL" id="JAANBB010000243">
    <property type="protein sequence ID" value="KAF7545681.1"/>
    <property type="molecule type" value="Genomic_DNA"/>
</dbReference>
<name>A0A9P5LDS8_9HYPO</name>
<evidence type="ECO:0000313" key="2">
    <source>
        <dbReference type="EMBL" id="KAF7545681.1"/>
    </source>
</evidence>
<keyword evidence="3" id="KW-1185">Reference proteome</keyword>